<keyword evidence="2" id="KW-0732">Signal</keyword>
<reference evidence="3 4" key="1">
    <citation type="submission" date="2024-03" db="EMBL/GenBank/DDBJ databases">
        <title>Novel species of the genus Variovorax.</title>
        <authorList>
            <person name="Liu Q."/>
            <person name="Xin Y.-H."/>
        </authorList>
    </citation>
    <scope>NUCLEOTIDE SEQUENCE [LARGE SCALE GENOMIC DNA]</scope>
    <source>
        <strain evidence="3 4">KACC 18901</strain>
    </source>
</reference>
<dbReference type="RefSeq" id="WP_340335690.1">
    <property type="nucleotide sequence ID" value="NZ_JBBKZS010000005.1"/>
</dbReference>
<organism evidence="3 4">
    <name type="scientific">Variovorax robiniae</name>
    <dbReference type="NCBI Taxonomy" id="1836199"/>
    <lineage>
        <taxon>Bacteria</taxon>
        <taxon>Pseudomonadati</taxon>
        <taxon>Pseudomonadota</taxon>
        <taxon>Betaproteobacteria</taxon>
        <taxon>Burkholderiales</taxon>
        <taxon>Comamonadaceae</taxon>
        <taxon>Variovorax</taxon>
    </lineage>
</organism>
<dbReference type="PROSITE" id="PS51257">
    <property type="entry name" value="PROKAR_LIPOPROTEIN"/>
    <property type="match status" value="1"/>
</dbReference>
<gene>
    <name evidence="3" type="ORF">WKW79_13545</name>
</gene>
<feature type="chain" id="PRO_5047417429" evidence="2">
    <location>
        <begin position="25"/>
        <end position="175"/>
    </location>
</feature>
<dbReference type="Proteomes" id="UP001367030">
    <property type="component" value="Unassembled WGS sequence"/>
</dbReference>
<feature type="signal peptide" evidence="2">
    <location>
        <begin position="1"/>
        <end position="24"/>
    </location>
</feature>
<keyword evidence="4" id="KW-1185">Reference proteome</keyword>
<protein>
    <submittedName>
        <fullName evidence="3">Uncharacterized protein</fullName>
    </submittedName>
</protein>
<evidence type="ECO:0000313" key="3">
    <source>
        <dbReference type="EMBL" id="MEJ8855604.1"/>
    </source>
</evidence>
<name>A0ABU8X915_9BURK</name>
<sequence length="175" mass="17531">MTQQHSRFLSFTASSALSVAVACAGLGIAGQVDARPGGGGGPHGGGARTSVNHGGGGGANVNRGGNANVNRNANVNANRNVNANVNRNTNVNVNRNVNVVGGRGGVYDDYHPIATAAAVTATVAVTAAVVGSVVNTLPPSCVPVVMNGITYQQCGGAYYQPQYVGSQVNYVVVNP</sequence>
<dbReference type="EMBL" id="JBBKZS010000005">
    <property type="protein sequence ID" value="MEJ8855604.1"/>
    <property type="molecule type" value="Genomic_DNA"/>
</dbReference>
<evidence type="ECO:0000256" key="2">
    <source>
        <dbReference type="SAM" id="SignalP"/>
    </source>
</evidence>
<comment type="caution">
    <text evidence="3">The sequence shown here is derived from an EMBL/GenBank/DDBJ whole genome shotgun (WGS) entry which is preliminary data.</text>
</comment>
<evidence type="ECO:0000256" key="1">
    <source>
        <dbReference type="SAM" id="MobiDB-lite"/>
    </source>
</evidence>
<feature type="compositionally biased region" description="Gly residues" evidence="1">
    <location>
        <begin position="37"/>
        <end position="59"/>
    </location>
</feature>
<accession>A0ABU8X915</accession>
<feature type="region of interest" description="Disordered" evidence="1">
    <location>
        <begin position="37"/>
        <end position="69"/>
    </location>
</feature>
<evidence type="ECO:0000313" key="4">
    <source>
        <dbReference type="Proteomes" id="UP001367030"/>
    </source>
</evidence>
<feature type="compositionally biased region" description="Low complexity" evidence="1">
    <location>
        <begin position="60"/>
        <end position="69"/>
    </location>
</feature>
<proteinExistence type="predicted"/>